<dbReference type="PANTHER" id="PTHR46599">
    <property type="entry name" value="PIGGYBAC TRANSPOSABLE ELEMENT-DERIVED PROTEIN 4"/>
    <property type="match status" value="1"/>
</dbReference>
<organism evidence="3 4">
    <name type="scientific">Helicoverpa armigera</name>
    <name type="common">Cotton bollworm</name>
    <name type="synonym">Heliothis armigera</name>
    <dbReference type="NCBI Taxonomy" id="29058"/>
    <lineage>
        <taxon>Eukaryota</taxon>
        <taxon>Metazoa</taxon>
        <taxon>Ecdysozoa</taxon>
        <taxon>Arthropoda</taxon>
        <taxon>Hexapoda</taxon>
        <taxon>Insecta</taxon>
        <taxon>Pterygota</taxon>
        <taxon>Neoptera</taxon>
        <taxon>Endopterygota</taxon>
        <taxon>Lepidoptera</taxon>
        <taxon>Glossata</taxon>
        <taxon>Ditrysia</taxon>
        <taxon>Noctuoidea</taxon>
        <taxon>Noctuidae</taxon>
        <taxon>Heliothinae</taxon>
        <taxon>Helicoverpa</taxon>
    </lineage>
</organism>
<dbReference type="EMBL" id="KZ149902">
    <property type="protein sequence ID" value="PZC78474.1"/>
    <property type="molecule type" value="Genomic_DNA"/>
</dbReference>
<dbReference type="PANTHER" id="PTHR46599:SF3">
    <property type="entry name" value="PIGGYBAC TRANSPOSABLE ELEMENT-DERIVED PROTEIN 4"/>
    <property type="match status" value="1"/>
</dbReference>
<feature type="compositionally biased region" description="Polar residues" evidence="1">
    <location>
        <begin position="1"/>
        <end position="23"/>
    </location>
</feature>
<proteinExistence type="predicted"/>
<keyword evidence="4" id="KW-1185">Reference proteome</keyword>
<evidence type="ECO:0000313" key="4">
    <source>
        <dbReference type="Proteomes" id="UP000249218"/>
    </source>
</evidence>
<name>A0A2W1BXW0_HELAM</name>
<accession>A0A2W1BXW0</accession>
<reference evidence="3 4" key="1">
    <citation type="journal article" date="2017" name="BMC Biol.">
        <title>Genomic innovations, transcriptional plasticity and gene loss underlying the evolution and divergence of two highly polyphagous and invasive Helicoverpa pest species.</title>
        <authorList>
            <person name="Pearce S.L."/>
            <person name="Clarke D.F."/>
            <person name="East P.D."/>
            <person name="Elfekih S."/>
            <person name="Gordon K.H."/>
            <person name="Jermiin L.S."/>
            <person name="McGaughran A."/>
            <person name="Oakeshott J.G."/>
            <person name="Papanikolaou A."/>
            <person name="Perera O.P."/>
            <person name="Rane R.V."/>
            <person name="Richards S."/>
            <person name="Tay W.T."/>
            <person name="Walsh T.K."/>
            <person name="Anderson A."/>
            <person name="Anderson C.J."/>
            <person name="Asgari S."/>
            <person name="Board P.G."/>
            <person name="Bretschneider A."/>
            <person name="Campbell P.M."/>
            <person name="Chertemps T."/>
            <person name="Christeller J.T."/>
            <person name="Coppin C.W."/>
            <person name="Downes S.J."/>
            <person name="Duan G."/>
            <person name="Farnsworth C.A."/>
            <person name="Good R.T."/>
            <person name="Han L.B."/>
            <person name="Han Y.C."/>
            <person name="Hatje K."/>
            <person name="Horne I."/>
            <person name="Huang Y.P."/>
            <person name="Hughes D.S."/>
            <person name="Jacquin-Joly E."/>
            <person name="James W."/>
            <person name="Jhangiani S."/>
            <person name="Kollmar M."/>
            <person name="Kuwar S.S."/>
            <person name="Li S."/>
            <person name="Liu N.Y."/>
            <person name="Maibeche M.T."/>
            <person name="Miller J.R."/>
            <person name="Montagne N."/>
            <person name="Perry T."/>
            <person name="Qu J."/>
            <person name="Song S.V."/>
            <person name="Sutton G.G."/>
            <person name="Vogel H."/>
            <person name="Walenz B.P."/>
            <person name="Xu W."/>
            <person name="Zhang H.J."/>
            <person name="Zou Z."/>
            <person name="Batterham P."/>
            <person name="Edwards O.R."/>
            <person name="Feyereisen R."/>
            <person name="Gibbs R.A."/>
            <person name="Heckel D.G."/>
            <person name="McGrath A."/>
            <person name="Robin C."/>
            <person name="Scherer S.E."/>
            <person name="Worley K.C."/>
            <person name="Wu Y.D."/>
        </authorList>
    </citation>
    <scope>NUCLEOTIDE SEQUENCE [LARGE SCALE GENOMIC DNA]</scope>
    <source>
        <strain evidence="3">Harm_GR_Male_#8</strain>
        <tissue evidence="3">Whole organism</tissue>
    </source>
</reference>
<dbReference type="Proteomes" id="UP000249218">
    <property type="component" value="Unassembled WGS sequence"/>
</dbReference>
<sequence>MNRNSASTSVENDNSSEFISPTGQAPKKKKSDENKKKCVCFRSLSLEFFIYLGKRTTNSTLPSSTSTVLRLVAPLLNLGHVLFMDNWFNSPSLARFLKRRKTDCVGTLRACRKNVPIAVQKAKLVEGEYMGMPMW</sequence>
<evidence type="ECO:0000256" key="1">
    <source>
        <dbReference type="SAM" id="MobiDB-lite"/>
    </source>
</evidence>
<dbReference type="AlphaFoldDB" id="A0A2W1BXW0"/>
<dbReference type="InterPro" id="IPR029526">
    <property type="entry name" value="PGBD"/>
</dbReference>
<feature type="region of interest" description="Disordered" evidence="1">
    <location>
        <begin position="1"/>
        <end position="34"/>
    </location>
</feature>
<feature type="domain" description="PiggyBac transposable element-derived protein" evidence="2">
    <location>
        <begin position="42"/>
        <end position="128"/>
    </location>
</feature>
<dbReference type="Pfam" id="PF13843">
    <property type="entry name" value="DDE_Tnp_1_7"/>
    <property type="match status" value="1"/>
</dbReference>
<protein>
    <recommendedName>
        <fullName evidence="2">PiggyBac transposable element-derived protein domain-containing protein</fullName>
    </recommendedName>
</protein>
<evidence type="ECO:0000313" key="3">
    <source>
        <dbReference type="EMBL" id="PZC78474.1"/>
    </source>
</evidence>
<evidence type="ECO:0000259" key="2">
    <source>
        <dbReference type="Pfam" id="PF13843"/>
    </source>
</evidence>
<gene>
    <name evidence="3" type="primary">HaOG202139</name>
    <name evidence="3" type="ORF">B5X24_HaOG202139</name>
</gene>